<dbReference type="STRING" id="115433.SAMN05421835_105181"/>
<organism evidence="2 3">
    <name type="scientific">Amycolatopsis sacchari</name>
    <dbReference type="NCBI Taxonomy" id="115433"/>
    <lineage>
        <taxon>Bacteria</taxon>
        <taxon>Bacillati</taxon>
        <taxon>Actinomycetota</taxon>
        <taxon>Actinomycetes</taxon>
        <taxon>Pseudonocardiales</taxon>
        <taxon>Pseudonocardiaceae</taxon>
        <taxon>Amycolatopsis</taxon>
    </lineage>
</organism>
<evidence type="ECO:0000259" key="1">
    <source>
        <dbReference type="Pfam" id="PF01261"/>
    </source>
</evidence>
<dbReference type="SUPFAM" id="SSF51658">
    <property type="entry name" value="Xylose isomerase-like"/>
    <property type="match status" value="1"/>
</dbReference>
<dbReference type="Proteomes" id="UP000199025">
    <property type="component" value="Unassembled WGS sequence"/>
</dbReference>
<dbReference type="Gene3D" id="3.20.20.150">
    <property type="entry name" value="Divalent-metal-dependent TIM barrel enzymes"/>
    <property type="match status" value="1"/>
</dbReference>
<feature type="domain" description="Xylose isomerase-like TIM barrel" evidence="1">
    <location>
        <begin position="35"/>
        <end position="287"/>
    </location>
</feature>
<keyword evidence="3" id="KW-1185">Reference proteome</keyword>
<dbReference type="EMBL" id="FORP01000005">
    <property type="protein sequence ID" value="SFJ42340.1"/>
    <property type="molecule type" value="Genomic_DNA"/>
</dbReference>
<gene>
    <name evidence="2" type="ORF">SAMN05421835_105181</name>
</gene>
<reference evidence="2 3" key="1">
    <citation type="submission" date="2016-10" db="EMBL/GenBank/DDBJ databases">
        <authorList>
            <person name="de Groot N.N."/>
        </authorList>
    </citation>
    <scope>NUCLEOTIDE SEQUENCE [LARGE SCALE GENOMIC DNA]</scope>
    <source>
        <strain evidence="2 3">DSM 44468</strain>
    </source>
</reference>
<evidence type="ECO:0000313" key="2">
    <source>
        <dbReference type="EMBL" id="SFJ42340.1"/>
    </source>
</evidence>
<evidence type="ECO:0000313" key="3">
    <source>
        <dbReference type="Proteomes" id="UP000199025"/>
    </source>
</evidence>
<accession>A0A1I3R8H4</accession>
<dbReference type="OrthoDB" id="9798407at2"/>
<dbReference type="PANTHER" id="PTHR12110:SF41">
    <property type="entry name" value="INOSOSE DEHYDRATASE"/>
    <property type="match status" value="1"/>
</dbReference>
<protein>
    <submittedName>
        <fullName evidence="2">Sugar phosphate isomerase/epimerase</fullName>
    </submittedName>
</protein>
<dbReference type="GO" id="GO:0016853">
    <property type="term" value="F:isomerase activity"/>
    <property type="evidence" value="ECO:0007669"/>
    <property type="project" value="UniProtKB-KW"/>
</dbReference>
<sequence length="312" mass="35932">MTSLRWSYMDHWRVDSPRGPVTQYSARRHMDDFVKQINAVGFEGLDMFDFQVFALSGMFGSVAKYQDYLRDHGIDKIVNLFRGIMYDPRLADPHVRETHDEIVESTRRMLGMWQALDIENLIVMPASLYTAAAPVTDDKIKAAAECWSRVGEMTLTEFGVRTTAHHEFFCAIRTEADIRKFYDWSDPRYVSFFCDTAQHCIAGIDPVALFLDLHERCSGFHFKDTRQVDTTEAYRHSPDAELMAPQTDRWFHEMGTEGGLVDFPRLMRAIRDTGYTGWITVEHDKANIGGDYAEATALSMWYARNVLSEIYA</sequence>
<name>A0A1I3R8H4_9PSEU</name>
<dbReference type="RefSeq" id="WP_091505918.1">
    <property type="nucleotide sequence ID" value="NZ_FORP01000005.1"/>
</dbReference>
<dbReference type="InterPro" id="IPR036237">
    <property type="entry name" value="Xyl_isomerase-like_sf"/>
</dbReference>
<dbReference type="InterPro" id="IPR050312">
    <property type="entry name" value="IolE/XylAMocC-like"/>
</dbReference>
<dbReference type="AlphaFoldDB" id="A0A1I3R8H4"/>
<dbReference type="PANTHER" id="PTHR12110">
    <property type="entry name" value="HYDROXYPYRUVATE ISOMERASE"/>
    <property type="match status" value="1"/>
</dbReference>
<dbReference type="Pfam" id="PF01261">
    <property type="entry name" value="AP_endonuc_2"/>
    <property type="match status" value="1"/>
</dbReference>
<keyword evidence="2" id="KW-0413">Isomerase</keyword>
<proteinExistence type="predicted"/>
<dbReference type="InterPro" id="IPR013022">
    <property type="entry name" value="Xyl_isomerase-like_TIM-brl"/>
</dbReference>